<feature type="signal peptide" evidence="1">
    <location>
        <begin position="1"/>
        <end position="18"/>
    </location>
</feature>
<accession>A0A428RS27</accession>
<dbReference type="EMBL" id="NKCL01000148">
    <property type="protein sequence ID" value="RSL80328.1"/>
    <property type="molecule type" value="Genomic_DNA"/>
</dbReference>
<feature type="chain" id="PRO_5018988282" evidence="1">
    <location>
        <begin position="19"/>
        <end position="75"/>
    </location>
</feature>
<proteinExistence type="predicted"/>
<evidence type="ECO:0000256" key="1">
    <source>
        <dbReference type="SAM" id="SignalP"/>
    </source>
</evidence>
<keyword evidence="3" id="KW-1185">Reference proteome</keyword>
<reference evidence="2 3" key="1">
    <citation type="submission" date="2017-06" db="EMBL/GenBank/DDBJ databases">
        <title>Comparative genomic analysis of Ambrosia Fusariam Clade fungi.</title>
        <authorList>
            <person name="Stajich J.E."/>
            <person name="Carrillo J."/>
            <person name="Kijimoto T."/>
            <person name="Eskalen A."/>
            <person name="O'Donnell K."/>
            <person name="Kasson M."/>
        </authorList>
    </citation>
    <scope>NUCLEOTIDE SEQUENCE [LARGE SCALE GENOMIC DNA]</scope>
    <source>
        <strain evidence="2 3">NRRL62606</strain>
    </source>
</reference>
<evidence type="ECO:0000313" key="2">
    <source>
        <dbReference type="EMBL" id="RSL80328.1"/>
    </source>
</evidence>
<dbReference type="Proteomes" id="UP000287972">
    <property type="component" value="Unassembled WGS sequence"/>
</dbReference>
<dbReference type="AlphaFoldDB" id="A0A428RS27"/>
<organism evidence="2 3">
    <name type="scientific">Fusarium floridanum</name>
    <dbReference type="NCBI Taxonomy" id="1325733"/>
    <lineage>
        <taxon>Eukaryota</taxon>
        <taxon>Fungi</taxon>
        <taxon>Dikarya</taxon>
        <taxon>Ascomycota</taxon>
        <taxon>Pezizomycotina</taxon>
        <taxon>Sordariomycetes</taxon>
        <taxon>Hypocreomycetidae</taxon>
        <taxon>Hypocreales</taxon>
        <taxon>Nectriaceae</taxon>
        <taxon>Fusarium</taxon>
        <taxon>Fusarium solani species complex</taxon>
    </lineage>
</organism>
<evidence type="ECO:0000313" key="3">
    <source>
        <dbReference type="Proteomes" id="UP000287972"/>
    </source>
</evidence>
<sequence>MALKTFASSLVLVSAVSAAILPRTVTEPPASACTISIRYSIDTSVTDSTSWYSSINFMYYTEGWTWIGSRVPIYT</sequence>
<name>A0A428RS27_9HYPO</name>
<comment type="caution">
    <text evidence="2">The sequence shown here is derived from an EMBL/GenBank/DDBJ whole genome shotgun (WGS) entry which is preliminary data.</text>
</comment>
<keyword evidence="1" id="KW-0732">Signal</keyword>
<gene>
    <name evidence="2" type="ORF">CEP51_006649</name>
</gene>
<protein>
    <submittedName>
        <fullName evidence="2">Uncharacterized protein</fullName>
    </submittedName>
</protein>